<organism evidence="8 9">
    <name type="scientific">Edwardsiella tarda (strain FL6-60)</name>
    <dbReference type="NCBI Taxonomy" id="718251"/>
    <lineage>
        <taxon>Bacteria</taxon>
        <taxon>Pseudomonadati</taxon>
        <taxon>Pseudomonadota</taxon>
        <taxon>Gammaproteobacteria</taxon>
        <taxon>Enterobacterales</taxon>
        <taxon>Hafniaceae</taxon>
        <taxon>Edwardsiella</taxon>
    </lineage>
</organism>
<keyword evidence="9" id="KW-1185">Reference proteome</keyword>
<dbReference type="KEGG" id="etd:ETAF_2529"/>
<dbReference type="InterPro" id="IPR051263">
    <property type="entry name" value="C-type_cytochrome_biogenesis"/>
</dbReference>
<keyword evidence="8" id="KW-0456">Lyase</keyword>
<comment type="similarity">
    <text evidence="1 6">Belongs to the CcmH/CycL/Ccl2/NrfF family.</text>
</comment>
<dbReference type="CDD" id="cd16378">
    <property type="entry name" value="CcmH_N"/>
    <property type="match status" value="1"/>
</dbReference>
<keyword evidence="2 6" id="KW-0349">Heme</keyword>
<name>A0A0H3DT21_EDWTF</name>
<evidence type="ECO:0000313" key="9">
    <source>
        <dbReference type="Proteomes" id="UP000002230"/>
    </source>
</evidence>
<evidence type="ECO:0000256" key="2">
    <source>
        <dbReference type="ARBA" id="ARBA00022617"/>
    </source>
</evidence>
<reference evidence="8 9" key="2">
    <citation type="journal article" date="2011" name="BMC Immunol.">
        <title>Comparison of static immersion and intravenous injection systems for exposure of zebrafish embryos to the natural pathogen Edwardsiella tarda.</title>
        <authorList>
            <person name="van Soest J.J."/>
            <person name="Stockhammer O.W."/>
            <person name="Ordas A."/>
            <person name="Bloemberg G.V."/>
            <person name="Spaink H.P."/>
            <person name="Meijer A.H."/>
        </authorList>
    </citation>
    <scope>NUCLEOTIDE SEQUENCE [LARGE SCALE GENOMIC DNA]</scope>
    <source>
        <strain evidence="8 9">FL6-60</strain>
    </source>
</reference>
<dbReference type="InterPro" id="IPR017565">
    <property type="entry name" value="For-dep_Cytc_NO2Rdtase_NrfF"/>
</dbReference>
<feature type="domain" description="CcmH/CycL/Ccl2/NrfF N-terminal" evidence="7">
    <location>
        <begin position="10"/>
        <end position="127"/>
    </location>
</feature>
<evidence type="ECO:0000256" key="5">
    <source>
        <dbReference type="ARBA" id="ARBA00023004"/>
    </source>
</evidence>
<evidence type="ECO:0000256" key="4">
    <source>
        <dbReference type="ARBA" id="ARBA00022729"/>
    </source>
</evidence>
<dbReference type="PANTHER" id="PTHR47870">
    <property type="entry name" value="CYTOCHROME C-TYPE BIOGENESIS PROTEIN CCMH"/>
    <property type="match status" value="1"/>
</dbReference>
<keyword evidence="4 6" id="KW-0732">Signal</keyword>
<evidence type="ECO:0000256" key="6">
    <source>
        <dbReference type="RuleBase" id="RU364112"/>
    </source>
</evidence>
<dbReference type="PATRIC" id="fig|718251.5.peg.2629"/>
<gene>
    <name evidence="8" type="primary">nrfF</name>
    <name evidence="8" type="ordered locus">ETAF_2529</name>
</gene>
<dbReference type="PANTHER" id="PTHR47870:SF2">
    <property type="entry name" value="FORMATE-DEPENDENT NITRITE REDUCTASE COMPLEX SUBUNIT NRFF"/>
    <property type="match status" value="1"/>
</dbReference>
<feature type="transmembrane region" description="Helical" evidence="6">
    <location>
        <begin position="105"/>
        <end position="123"/>
    </location>
</feature>
<dbReference type="InterPro" id="IPR038297">
    <property type="entry name" value="CcmH/CycL/NrfF/Ccl2_sf"/>
</dbReference>
<feature type="chain" id="PRO_5011020469" description="Formate-dependent nitrite reductase complex subunit" evidence="6">
    <location>
        <begin position="21"/>
        <end position="127"/>
    </location>
</feature>
<keyword evidence="6" id="KW-0472">Membrane</keyword>
<keyword evidence="5 6" id="KW-0408">Iron</keyword>
<feature type="signal peptide" evidence="6">
    <location>
        <begin position="1"/>
        <end position="20"/>
    </location>
</feature>
<dbReference type="HOGENOM" id="CLU_107187_0_2_6"/>
<dbReference type="FunFam" id="1.10.8.640:FF:000001">
    <property type="entry name" value="Cytochrome c-type biogenesis protein"/>
    <property type="match status" value="1"/>
</dbReference>
<dbReference type="GO" id="GO:0017004">
    <property type="term" value="P:cytochrome complex assembly"/>
    <property type="evidence" value="ECO:0007669"/>
    <property type="project" value="UniProtKB-ARBA"/>
</dbReference>
<dbReference type="GO" id="GO:0016829">
    <property type="term" value="F:lyase activity"/>
    <property type="evidence" value="ECO:0007669"/>
    <property type="project" value="UniProtKB-KW"/>
</dbReference>
<dbReference type="GO" id="GO:0046872">
    <property type="term" value="F:metal ion binding"/>
    <property type="evidence" value="ECO:0007669"/>
    <property type="project" value="UniProtKB-KW"/>
</dbReference>
<reference evidence="9" key="1">
    <citation type="submission" date="2010-08" db="EMBL/GenBank/DDBJ databases">
        <title>Genome comparisons of Edwardsiella bacteria analysed using deep sequencing technology.</title>
        <authorList>
            <person name="van Soest J.J."/>
            <person name="Henkel C.V."/>
            <person name="Jansen H.J."/>
            <person name="van den Hondel C.A.M.J.J."/>
            <person name="Bloemberg G.V."/>
            <person name="Meijer A.H."/>
            <person name="Spaink H.P."/>
        </authorList>
    </citation>
    <scope>NUCLEOTIDE SEQUENCE [LARGE SCALE GENOMIC DNA]</scope>
    <source>
        <strain evidence="9">FL6-60</strain>
    </source>
</reference>
<dbReference type="AlphaFoldDB" id="A0A0H3DT21"/>
<evidence type="ECO:0000313" key="8">
    <source>
        <dbReference type="EMBL" id="ADM42631.1"/>
    </source>
</evidence>
<keyword evidence="3 6" id="KW-0479">Metal-binding</keyword>
<keyword evidence="6" id="KW-1133">Transmembrane helix</keyword>
<sequence>MRIISGGLWALLLLCGAARAQVVDAWAFPSPQARDQGLAIAAQLRCPQCQNQNLLESNAPVAVAMRHEVFRRVAQGQDEAQIVDFMAARYGEFVRYRPAVNRHTALLWGLPPLLLLMIVVGLWRRRR</sequence>
<accession>A0A0H3DT21</accession>
<proteinExistence type="inferred from homology"/>
<dbReference type="NCBIfam" id="TIGR03147">
    <property type="entry name" value="cyt_nit_nrfF"/>
    <property type="match status" value="1"/>
</dbReference>
<dbReference type="InterPro" id="IPR005616">
    <property type="entry name" value="CcmH/CycL/Ccl2/NrfF_N"/>
</dbReference>
<dbReference type="Pfam" id="PF03918">
    <property type="entry name" value="CcmH"/>
    <property type="match status" value="1"/>
</dbReference>
<dbReference type="EMBL" id="CP002154">
    <property type="protein sequence ID" value="ADM42631.1"/>
    <property type="molecule type" value="Genomic_DNA"/>
</dbReference>
<evidence type="ECO:0000259" key="7">
    <source>
        <dbReference type="Pfam" id="PF03918"/>
    </source>
</evidence>
<keyword evidence="6" id="KW-0812">Transmembrane</keyword>
<dbReference type="GO" id="GO:0005886">
    <property type="term" value="C:plasma membrane"/>
    <property type="evidence" value="ECO:0007669"/>
    <property type="project" value="TreeGrafter"/>
</dbReference>
<dbReference type="Gene3D" id="1.10.8.640">
    <property type="entry name" value="Cytochrome C biogenesis protein"/>
    <property type="match status" value="1"/>
</dbReference>
<dbReference type="Proteomes" id="UP000002230">
    <property type="component" value="Chromosome"/>
</dbReference>
<evidence type="ECO:0000256" key="1">
    <source>
        <dbReference type="ARBA" id="ARBA00010342"/>
    </source>
</evidence>
<comment type="function">
    <text evidence="6">Possible subunit of a heme lyase.</text>
</comment>
<protein>
    <recommendedName>
        <fullName evidence="6">Formate-dependent nitrite reductase complex subunit</fullName>
    </recommendedName>
</protein>
<evidence type="ECO:0000256" key="3">
    <source>
        <dbReference type="ARBA" id="ARBA00022723"/>
    </source>
</evidence>